<evidence type="ECO:0000313" key="1">
    <source>
        <dbReference type="EMBL" id="KAL3866850.1"/>
    </source>
</evidence>
<gene>
    <name evidence="1" type="ORF">ACJMK2_044109</name>
</gene>
<accession>A0ABD3VZT7</accession>
<feature type="non-terminal residue" evidence="1">
    <location>
        <position position="70"/>
    </location>
</feature>
<dbReference type="EMBL" id="JBJQND010000009">
    <property type="protein sequence ID" value="KAL3866850.1"/>
    <property type="molecule type" value="Genomic_DNA"/>
</dbReference>
<keyword evidence="2" id="KW-1185">Reference proteome</keyword>
<protein>
    <submittedName>
        <fullName evidence="1">Uncharacterized protein</fullName>
    </submittedName>
</protein>
<dbReference type="AlphaFoldDB" id="A0ABD3VZT7"/>
<comment type="caution">
    <text evidence="1">The sequence shown here is derived from an EMBL/GenBank/DDBJ whole genome shotgun (WGS) entry which is preliminary data.</text>
</comment>
<name>A0ABD3VZT7_SINWO</name>
<reference evidence="1 2" key="1">
    <citation type="submission" date="2024-11" db="EMBL/GenBank/DDBJ databases">
        <title>Chromosome-level genome assembly of the freshwater bivalve Anodonta woodiana.</title>
        <authorList>
            <person name="Chen X."/>
        </authorList>
    </citation>
    <scope>NUCLEOTIDE SEQUENCE [LARGE SCALE GENOMIC DNA]</scope>
    <source>
        <strain evidence="1">MN2024</strain>
        <tissue evidence="1">Gills</tissue>
    </source>
</reference>
<proteinExistence type="predicted"/>
<organism evidence="1 2">
    <name type="scientific">Sinanodonta woodiana</name>
    <name type="common">Chinese pond mussel</name>
    <name type="synonym">Anodonta woodiana</name>
    <dbReference type="NCBI Taxonomy" id="1069815"/>
    <lineage>
        <taxon>Eukaryota</taxon>
        <taxon>Metazoa</taxon>
        <taxon>Spiralia</taxon>
        <taxon>Lophotrochozoa</taxon>
        <taxon>Mollusca</taxon>
        <taxon>Bivalvia</taxon>
        <taxon>Autobranchia</taxon>
        <taxon>Heteroconchia</taxon>
        <taxon>Palaeoheterodonta</taxon>
        <taxon>Unionida</taxon>
        <taxon>Unionoidea</taxon>
        <taxon>Unionidae</taxon>
        <taxon>Unioninae</taxon>
        <taxon>Sinanodonta</taxon>
    </lineage>
</organism>
<feature type="non-terminal residue" evidence="1">
    <location>
        <position position="1"/>
    </location>
</feature>
<sequence length="70" mass="7987">QTFAHLQGYFVAPSLSQAIVRQMFAGAQGICRIPIFIKFSGKCFWSIRELGSSRPFWSSQANIHWSTKHQ</sequence>
<dbReference type="Proteomes" id="UP001634394">
    <property type="component" value="Unassembled WGS sequence"/>
</dbReference>
<evidence type="ECO:0000313" key="2">
    <source>
        <dbReference type="Proteomes" id="UP001634394"/>
    </source>
</evidence>